<feature type="region of interest" description="Disordered" evidence="1">
    <location>
        <begin position="1234"/>
        <end position="1255"/>
    </location>
</feature>
<dbReference type="RefSeq" id="XP_028602850.1">
    <property type="nucleotide sequence ID" value="XM_028747017.1"/>
</dbReference>
<organism evidence="2 3">
    <name type="scientific">Podarcis muralis</name>
    <name type="common">Wall lizard</name>
    <name type="synonym">Lacerta muralis</name>
    <dbReference type="NCBI Taxonomy" id="64176"/>
    <lineage>
        <taxon>Eukaryota</taxon>
        <taxon>Metazoa</taxon>
        <taxon>Chordata</taxon>
        <taxon>Craniata</taxon>
        <taxon>Vertebrata</taxon>
        <taxon>Euteleostomi</taxon>
        <taxon>Lepidosauria</taxon>
        <taxon>Squamata</taxon>
        <taxon>Bifurcata</taxon>
        <taxon>Unidentata</taxon>
        <taxon>Episquamata</taxon>
        <taxon>Laterata</taxon>
        <taxon>Lacertibaenia</taxon>
        <taxon>Lacertidae</taxon>
        <taxon>Podarcis</taxon>
    </lineage>
</organism>
<dbReference type="PANTHER" id="PTHR21604:SF0">
    <property type="entry name" value="RETROELEMENT SILENCING FACTOR 1"/>
    <property type="match status" value="1"/>
</dbReference>
<dbReference type="Pfam" id="PF15395">
    <property type="entry name" value="DUF4617"/>
    <property type="match status" value="2"/>
</dbReference>
<reference evidence="2" key="3">
    <citation type="submission" date="2025-09" db="UniProtKB">
        <authorList>
            <consortium name="Ensembl"/>
        </authorList>
    </citation>
    <scope>IDENTIFICATION</scope>
</reference>
<sequence length="1839" mass="203851">MDWSTRSTLTSNFQTNSVQIQEQHQSQQFTAVAFQANASVQNSGTYSGNDQTIKILSNRMNTLANNLPFQNPGGSNTLRPILPKTSVHNDVQPAHLVLTLHPNSLGHVSSENVQMAAGMTQNSSLTKNVHISSPVGVQGSTENPMQNIPQKTVNLPIALDSYNNRPLQNHSTSMTTSVYWQKSQSNTCSKGLTTPMRYYHVNGPATSQIDTTVPFNQASSQYSNSQQNLSCLVFPLQQNTQNQINGPSSSLQAALHSQYYTPNTVSPIQYVVPAHHNSKNAAQTFPQDRNLPPYPVPPAQKNHGQFVLRQAVANISHENVQNYHSPRLDQSSNLYSAQLSEKHQSVPFTQETNAVGNTPYSVSGYRTANQLPNELAKSSVEVGASLCNSVRVVGTVPSDAALTPQTGRTLEQEKNLANGSRHFPENLKDKITRERLALDGKKLHELNKAVSKLVKDYKMRFKMYLSSVQNGQAADTSVHNQNAVQSQNAATSLASYNTNLNLSLPLPKDSNQAIQPLPHDTTQSLPPISYSSGEVKYAPLSVKTNNHLEPILRHMLKGTTDENMLFNDYVEKGGSHHLAIKDHSSSAPMPSSSDVSETHVNNIDDASRLRSNITVDSTQVPLTCTKNGNGYELTTRSAIDQLGSWCKSKMEIPGQYFTDNVPSSNQNPPASNGSSLSKKEERECIEQSNTCLQKIERKTVAGSNENICDTYNSASLQEATVQEAGIMQKSSVTGNPSVMTDISWEVVKKGLALWTKNLPETLKHLGKNKDSTVSLSLSEVGVDGGKTQQILENLPSALTQKDQTKVTVGSNETTASSAPSSLGKKLDAVNSNLLKGSELQVAIVTPLIMSKESIQHEVQKKTQSSLLEEMYPIIEENSVCSLQELSSLVPAADEGAGGTLRSSSNTGITIKKEDIDMHEKTTKSSEENLIVKAEKNKDCLIHQVPQKDVKSYKSSSDLQERGDAVEVLNDTVFEISSVCTLVQGDEFYNSQIACIFNSSPLKSSKENDTSEKSMPYFHHSEQHSGLLKSESEIITSASEGDTFLPSQDRLSDATTEKLLDELSNLEIPQSGKASNEGNVIDSEEGKSSSMPQSTPLSGEKLKQDTLYDCIHSADFSSDNEVLPVNKGNIFSSSIADGTNATAKEDATKNALCEENQPDSRIDTEAPKIVLNDQLTELLKEFPYGISFPKALKTPENNHFVTKLSEKEDEEKPQSSVETPSQIQITILTSEQMKEMFPERSQSSSNIPKNSEDDQFSTEFKDDLVEGNKRHSQTDQAVPYDSRNISAETTAAKPSKHKYCCLQGWLASTMGVEPCKCILPEKVASKQKVDICPQSKTISKVKPEADAKTGLQENESKIDPEIPLSSLEKLGSQELNIPVKQEMEELPLHTSSPTLMTETIEIKIQNHTRERDNVSADKTQCPSSTKDLKVVAARTLSKIETSVKQRTSKEKLVVRSKTDHRRRIEIKRNTYQERYKIKRDSNETRIIKGPTLSKGLKRKMAIGKKHKALVNQQNDAIKSPNINSIKIKSPQHKSTMLSPEHLNIRKKLDFEKNYGYKKSLGHMRINNEPSRTEHIEHNEENIQRKSLKLNLEKFAYSKEKKNVGNYRSHLDASPKHTSHASNILKAPFSVKEAVLDTRNRDKRLERSLSDKKTCFSRRTGILSISLQREQKKKYLNQVAFKRIAQKTICLTNLDSHSKPVWHVKSSSVSSLCEDQKNSSASSQQPEVEKPKMLEFKMCPEILFGKSVSEEQLLDGKNLPEKDKTPITAVKSKREDWLNYNPAKRRKTEEYEAQVNDGIPLDTAIKLLDGMPVKDSKATFQTYKKMHLEKRSQSLDSTPLN</sequence>
<dbReference type="RefSeq" id="XP_028602849.1">
    <property type="nucleotide sequence ID" value="XM_028747016.1"/>
</dbReference>
<dbReference type="PANTHER" id="PTHR21604">
    <property type="entry name" value="RETROELEMENT SILENCING FACTOR 1"/>
    <property type="match status" value="1"/>
</dbReference>
<protein>
    <submittedName>
        <fullName evidence="2">Retroelement silencing factor 1</fullName>
    </submittedName>
</protein>
<reference evidence="2" key="2">
    <citation type="submission" date="2025-08" db="UniProtKB">
        <authorList>
            <consortium name="Ensembl"/>
        </authorList>
    </citation>
    <scope>IDENTIFICATION</scope>
</reference>
<reference evidence="2 3" key="1">
    <citation type="journal article" date="2019" name="Proc. Natl. Acad. Sci. U.S.A.">
        <title>Regulatory changes in pterin and carotenoid genes underlie balanced color polymorphisms in the wall lizard.</title>
        <authorList>
            <person name="Andrade P."/>
            <person name="Pinho C."/>
            <person name="Perez I de Lanuza G."/>
            <person name="Afonso S."/>
            <person name="Brejcha J."/>
            <person name="Rubin C.J."/>
            <person name="Wallerman O."/>
            <person name="Pereira P."/>
            <person name="Sabatino S.J."/>
            <person name="Bellati A."/>
            <person name="Pellitteri-Rosa D."/>
            <person name="Bosakova Z."/>
            <person name="Bunikis I."/>
            <person name="Carretero M.A."/>
            <person name="Feiner N."/>
            <person name="Marsik P."/>
            <person name="Pauperio F."/>
            <person name="Salvi D."/>
            <person name="Soler L."/>
            <person name="While G.M."/>
            <person name="Uller T."/>
            <person name="Font E."/>
            <person name="Andersson L."/>
            <person name="Carneiro M."/>
        </authorList>
    </citation>
    <scope>NUCLEOTIDE SEQUENCE</scope>
</reference>
<feature type="region of interest" description="Disordered" evidence="1">
    <location>
        <begin position="657"/>
        <end position="680"/>
    </location>
</feature>
<name>A0A670JA80_PODMU</name>
<dbReference type="GO" id="GO:0005634">
    <property type="term" value="C:nucleus"/>
    <property type="evidence" value="ECO:0007669"/>
    <property type="project" value="TreeGrafter"/>
</dbReference>
<dbReference type="GeneTree" id="ENSGT00390000018491"/>
<dbReference type="GeneID" id="114605605"/>
<feature type="compositionally biased region" description="Polar residues" evidence="1">
    <location>
        <begin position="657"/>
        <end position="676"/>
    </location>
</feature>
<dbReference type="GO" id="GO:1990226">
    <property type="term" value="F:histone methyltransferase binding"/>
    <property type="evidence" value="ECO:0007669"/>
    <property type="project" value="TreeGrafter"/>
</dbReference>
<evidence type="ECO:0000313" key="3">
    <source>
        <dbReference type="Proteomes" id="UP000472272"/>
    </source>
</evidence>
<dbReference type="OrthoDB" id="9909281at2759"/>
<gene>
    <name evidence="2" type="primary">RESF1</name>
</gene>
<dbReference type="Ensembl" id="ENSPMRT00000022712.1">
    <property type="protein sequence ID" value="ENSPMRP00000021398.1"/>
    <property type="gene ID" value="ENSPMRG00000013894.1"/>
</dbReference>
<feature type="compositionally biased region" description="Polar residues" evidence="1">
    <location>
        <begin position="1087"/>
        <end position="1096"/>
    </location>
</feature>
<dbReference type="InterPro" id="IPR027866">
    <property type="entry name" value="RESF1"/>
</dbReference>
<proteinExistence type="predicted"/>
<dbReference type="CTD" id="55196"/>
<dbReference type="RefSeq" id="XP_028602848.1">
    <property type="nucleotide sequence ID" value="XM_028747015.1"/>
</dbReference>
<accession>A0A670JA80</accession>
<feature type="region of interest" description="Disordered" evidence="1">
    <location>
        <begin position="1000"/>
        <end position="1025"/>
    </location>
</feature>
<feature type="region of interest" description="Disordered" evidence="1">
    <location>
        <begin position="1062"/>
        <end position="1099"/>
    </location>
</feature>
<evidence type="ECO:0000256" key="1">
    <source>
        <dbReference type="SAM" id="MobiDB-lite"/>
    </source>
</evidence>
<dbReference type="OMA" id="TYKQMYL"/>
<keyword evidence="3" id="KW-1185">Reference proteome</keyword>
<evidence type="ECO:0000313" key="2">
    <source>
        <dbReference type="Ensembl" id="ENSPMRP00000021398.1"/>
    </source>
</evidence>
<feature type="compositionally biased region" description="Polar residues" evidence="1">
    <location>
        <begin position="1239"/>
        <end position="1248"/>
    </location>
</feature>
<dbReference type="Proteomes" id="UP000472272">
    <property type="component" value="Chromosome 10"/>
</dbReference>
<dbReference type="KEGG" id="pmua:114605605"/>